<feature type="transmembrane region" description="Helical" evidence="6">
    <location>
        <begin position="105"/>
        <end position="128"/>
    </location>
</feature>
<evidence type="ECO:0000256" key="5">
    <source>
        <dbReference type="ARBA" id="ARBA00023136"/>
    </source>
</evidence>
<proteinExistence type="predicted"/>
<keyword evidence="3 6" id="KW-0812">Transmembrane</keyword>
<evidence type="ECO:0000256" key="2">
    <source>
        <dbReference type="ARBA" id="ARBA00022448"/>
    </source>
</evidence>
<name>A0A1H7IMH1_RUMAL</name>
<evidence type="ECO:0000256" key="4">
    <source>
        <dbReference type="ARBA" id="ARBA00022989"/>
    </source>
</evidence>
<dbReference type="RefSeq" id="WP_074831126.1">
    <property type="nucleotide sequence ID" value="NZ_FOAT01000004.1"/>
</dbReference>
<feature type="transmembrane region" description="Helical" evidence="6">
    <location>
        <begin position="33"/>
        <end position="50"/>
    </location>
</feature>
<feature type="transmembrane region" description="Helical" evidence="6">
    <location>
        <begin position="62"/>
        <end position="84"/>
    </location>
</feature>
<dbReference type="Proteomes" id="UP000186015">
    <property type="component" value="Unassembled WGS sequence"/>
</dbReference>
<sequence>METAVGVRHTGRARQTFVYLGKLFRMFIFRNDWKVMPMAAVISGLVSFVVGKKMNVSMEGTLRGAFAFSCICIWNGFFNSIQVICRERPIIKREHRSGLHMTAYVFAHMIYQAFLCGSQVIIMIFVMIVAKVRMPENGLVFEAGFDLFVTMFLITYAADMISLFISSVVKNTTTAMTFVPFLLIFQLIFSGGFFSLEGKAYKMSYLTVSKWGLTSLCAQGHYNDLPMTSLWTSMSKMRSLEVEGEKPVDDMLDYITASNRKDELMLKCGSNNQEKKYESSTKNVLKCWGNLGIFIVGFAFLSIVSLEFIDQDRR</sequence>
<dbReference type="PANTHER" id="PTHR48041">
    <property type="entry name" value="ABC TRANSPORTER G FAMILY MEMBER 28"/>
    <property type="match status" value="1"/>
</dbReference>
<gene>
    <name evidence="8" type="ORF">SAMN05216469_1043</name>
</gene>
<dbReference type="Pfam" id="PF01061">
    <property type="entry name" value="ABC2_membrane"/>
    <property type="match status" value="1"/>
</dbReference>
<dbReference type="InterPro" id="IPR050352">
    <property type="entry name" value="ABCG_transporters"/>
</dbReference>
<evidence type="ECO:0000256" key="6">
    <source>
        <dbReference type="SAM" id="Phobius"/>
    </source>
</evidence>
<reference evidence="8 9" key="1">
    <citation type="submission" date="2016-10" db="EMBL/GenBank/DDBJ databases">
        <authorList>
            <person name="de Groot N.N."/>
        </authorList>
    </citation>
    <scope>NUCLEOTIDE SEQUENCE [LARGE SCALE GENOMIC DNA]</scope>
    <source>
        <strain evidence="8 9">KH2T6</strain>
    </source>
</reference>
<dbReference type="OrthoDB" id="3227969at2"/>
<dbReference type="InterPro" id="IPR013525">
    <property type="entry name" value="ABC2_TM"/>
</dbReference>
<feature type="transmembrane region" description="Helical" evidence="6">
    <location>
        <begin position="176"/>
        <end position="196"/>
    </location>
</feature>
<feature type="domain" description="ABC-2 type transporter transmembrane" evidence="7">
    <location>
        <begin position="40"/>
        <end position="214"/>
    </location>
</feature>
<keyword evidence="2" id="KW-0813">Transport</keyword>
<dbReference type="PANTHER" id="PTHR48041:SF139">
    <property type="entry name" value="PROTEIN SCARLET"/>
    <property type="match status" value="1"/>
</dbReference>
<evidence type="ECO:0000256" key="3">
    <source>
        <dbReference type="ARBA" id="ARBA00022692"/>
    </source>
</evidence>
<evidence type="ECO:0000313" key="9">
    <source>
        <dbReference type="Proteomes" id="UP000186015"/>
    </source>
</evidence>
<dbReference type="GO" id="GO:0140359">
    <property type="term" value="F:ABC-type transporter activity"/>
    <property type="evidence" value="ECO:0007669"/>
    <property type="project" value="InterPro"/>
</dbReference>
<dbReference type="EMBL" id="FOAT01000004">
    <property type="protein sequence ID" value="SEK63701.1"/>
    <property type="molecule type" value="Genomic_DNA"/>
</dbReference>
<protein>
    <submittedName>
        <fullName evidence="8">ABC-2 type transporter</fullName>
    </submittedName>
</protein>
<dbReference type="AlphaFoldDB" id="A0A1H7IMH1"/>
<feature type="transmembrane region" description="Helical" evidence="6">
    <location>
        <begin position="288"/>
        <end position="309"/>
    </location>
</feature>
<accession>A0A1H7IMH1</accession>
<organism evidence="8 9">
    <name type="scientific">Ruminococcus albus</name>
    <dbReference type="NCBI Taxonomy" id="1264"/>
    <lineage>
        <taxon>Bacteria</taxon>
        <taxon>Bacillati</taxon>
        <taxon>Bacillota</taxon>
        <taxon>Clostridia</taxon>
        <taxon>Eubacteriales</taxon>
        <taxon>Oscillospiraceae</taxon>
        <taxon>Ruminococcus</taxon>
    </lineage>
</organism>
<evidence type="ECO:0000256" key="1">
    <source>
        <dbReference type="ARBA" id="ARBA00004141"/>
    </source>
</evidence>
<dbReference type="GO" id="GO:0016020">
    <property type="term" value="C:membrane"/>
    <property type="evidence" value="ECO:0007669"/>
    <property type="project" value="UniProtKB-SubCell"/>
</dbReference>
<feature type="transmembrane region" description="Helical" evidence="6">
    <location>
        <begin position="148"/>
        <end position="169"/>
    </location>
</feature>
<evidence type="ECO:0000259" key="7">
    <source>
        <dbReference type="Pfam" id="PF01061"/>
    </source>
</evidence>
<evidence type="ECO:0000313" key="8">
    <source>
        <dbReference type="EMBL" id="SEK63701.1"/>
    </source>
</evidence>
<keyword evidence="4 6" id="KW-1133">Transmembrane helix</keyword>
<keyword evidence="5 6" id="KW-0472">Membrane</keyword>
<comment type="subcellular location">
    <subcellularLocation>
        <location evidence="1">Membrane</location>
        <topology evidence="1">Multi-pass membrane protein</topology>
    </subcellularLocation>
</comment>